<dbReference type="Proteomes" id="UP000294215">
    <property type="component" value="Unassembled WGS sequence"/>
</dbReference>
<protein>
    <submittedName>
        <fullName evidence="3">Oxidoreductase</fullName>
    </submittedName>
</protein>
<evidence type="ECO:0000313" key="3">
    <source>
        <dbReference type="EMBL" id="TBC03050.1"/>
    </source>
</evidence>
<dbReference type="InterPro" id="IPR017938">
    <property type="entry name" value="Riboflavin_synthase-like_b-brl"/>
</dbReference>
<dbReference type="SUPFAM" id="SSF52343">
    <property type="entry name" value="Ferredoxin reductase-like, C-terminal NADP-linked domain"/>
    <property type="match status" value="1"/>
</dbReference>
<evidence type="ECO:0000259" key="2">
    <source>
        <dbReference type="PROSITE" id="PS51384"/>
    </source>
</evidence>
<dbReference type="InterPro" id="IPR008333">
    <property type="entry name" value="Cbr1-like_FAD-bd_dom"/>
</dbReference>
<dbReference type="EMBL" id="SIMR01000006">
    <property type="protein sequence ID" value="TBC03050.1"/>
    <property type="molecule type" value="Genomic_DNA"/>
</dbReference>
<reference evidence="3 4" key="1">
    <citation type="submission" date="2019-02" db="EMBL/GenBank/DDBJ databases">
        <title>The genomic architecture of introgression among sibling species of bacteria.</title>
        <authorList>
            <person name="Cavassim M.I.A."/>
            <person name="Moeskjaer S."/>
            <person name="Moslemi C."/>
            <person name="Fields B."/>
            <person name="Bachmann A."/>
            <person name="Vilhjalmsson B."/>
            <person name="Schierup M.H."/>
            <person name="Young J.P.W."/>
            <person name="Andersen S.U."/>
        </authorList>
    </citation>
    <scope>NUCLEOTIDE SEQUENCE [LARGE SCALE GENOMIC DNA]</scope>
    <source>
        <strain evidence="3 4">SM92</strain>
        <plasmid evidence="3">pSM92_Rh12</plasmid>
    </source>
</reference>
<dbReference type="Pfam" id="PF00970">
    <property type="entry name" value="FAD_binding_6"/>
    <property type="match status" value="1"/>
</dbReference>
<evidence type="ECO:0000256" key="1">
    <source>
        <dbReference type="ARBA" id="ARBA00034078"/>
    </source>
</evidence>
<organism evidence="3 4">
    <name type="scientific">Rhizobium ruizarguesonis</name>
    <dbReference type="NCBI Taxonomy" id="2081791"/>
    <lineage>
        <taxon>Bacteria</taxon>
        <taxon>Pseudomonadati</taxon>
        <taxon>Pseudomonadota</taxon>
        <taxon>Alphaproteobacteria</taxon>
        <taxon>Hyphomicrobiales</taxon>
        <taxon>Rhizobiaceae</taxon>
        <taxon>Rhizobium/Agrobacterium group</taxon>
        <taxon>Rhizobium</taxon>
    </lineage>
</organism>
<dbReference type="InterPro" id="IPR001433">
    <property type="entry name" value="OxRdtase_FAD/NAD-bd"/>
</dbReference>
<dbReference type="InterPro" id="IPR017927">
    <property type="entry name" value="FAD-bd_FR_type"/>
</dbReference>
<dbReference type="InterPro" id="IPR001709">
    <property type="entry name" value="Flavoprot_Pyr_Nucl_cyt_Rdtase"/>
</dbReference>
<name>A0AB38HSV5_9HYPH</name>
<dbReference type="Pfam" id="PF00175">
    <property type="entry name" value="NAD_binding_1"/>
    <property type="match status" value="1"/>
</dbReference>
<comment type="cofactor">
    <cofactor evidence="1">
        <name>[2Fe-2S] cluster</name>
        <dbReference type="ChEBI" id="CHEBI:190135"/>
    </cofactor>
</comment>
<gene>
    <name evidence="3" type="ORF">ELH40_36290</name>
</gene>
<dbReference type="RefSeq" id="WP_130817737.1">
    <property type="nucleotide sequence ID" value="NZ_SIMR01000006.1"/>
</dbReference>
<feature type="domain" description="FAD-binding FR-type" evidence="2">
    <location>
        <begin position="10"/>
        <end position="112"/>
    </location>
</feature>
<dbReference type="GO" id="GO:0016491">
    <property type="term" value="F:oxidoreductase activity"/>
    <property type="evidence" value="ECO:0007669"/>
    <property type="project" value="InterPro"/>
</dbReference>
<dbReference type="PANTHER" id="PTHR47354">
    <property type="entry name" value="NADH OXIDOREDUCTASE HCR"/>
    <property type="match status" value="1"/>
</dbReference>
<dbReference type="SUPFAM" id="SSF63380">
    <property type="entry name" value="Riboflavin synthase domain-like"/>
    <property type="match status" value="1"/>
</dbReference>
<dbReference type="PRINTS" id="PR00371">
    <property type="entry name" value="FPNCR"/>
</dbReference>
<proteinExistence type="predicted"/>
<dbReference type="Gene3D" id="3.40.50.80">
    <property type="entry name" value="Nucleotide-binding domain of ferredoxin-NADP reductase (FNR) module"/>
    <property type="match status" value="1"/>
</dbReference>
<dbReference type="AlphaFoldDB" id="A0AB38HSV5"/>
<geneLocation type="plasmid" evidence="3">
    <name>pSM92_Rh12</name>
</geneLocation>
<sequence>MIDGAPTPRSQWQKSLIVEIVDRTPGIKSFFLRLSAPFTHQAGQHVDVRLTAPDGYVAMRSYSIASAPGSTGILELAIERLPTGEVSPFFHDVAQVGDEIELRGPLGGHFIWPGDASRPILLIGAGSGVAPLAAMVRYRRASGQRVSTALLMSARTKRDTPFGDELRAAGEPPQSGFSFALALTREAATRGSDFSRRIDAAMVAEVAARLPAAPGYVFVCGSNTFVNVAVDGALAAGLNAASIKTERYGA</sequence>
<accession>A0AB38HSV5</accession>
<dbReference type="InterPro" id="IPR039261">
    <property type="entry name" value="FNR_nucleotide-bd"/>
</dbReference>
<dbReference type="PROSITE" id="PS51384">
    <property type="entry name" value="FAD_FR"/>
    <property type="match status" value="1"/>
</dbReference>
<dbReference type="Gene3D" id="2.40.30.10">
    <property type="entry name" value="Translation factors"/>
    <property type="match status" value="1"/>
</dbReference>
<dbReference type="InterPro" id="IPR050415">
    <property type="entry name" value="MRET"/>
</dbReference>
<dbReference type="PANTHER" id="PTHR47354:SF5">
    <property type="entry name" value="PROTEIN RFBI"/>
    <property type="match status" value="1"/>
</dbReference>
<evidence type="ECO:0000313" key="4">
    <source>
        <dbReference type="Proteomes" id="UP000294215"/>
    </source>
</evidence>
<keyword evidence="3" id="KW-0614">Plasmid</keyword>
<comment type="caution">
    <text evidence="3">The sequence shown here is derived from an EMBL/GenBank/DDBJ whole genome shotgun (WGS) entry which is preliminary data.</text>
</comment>